<evidence type="ECO:0000313" key="2">
    <source>
        <dbReference type="Proteomes" id="UP000070263"/>
    </source>
</evidence>
<dbReference type="EMBL" id="LHYE01000040">
    <property type="protein sequence ID" value="KXB06567.1"/>
    <property type="molecule type" value="Genomic_DNA"/>
</dbReference>
<protein>
    <submittedName>
        <fullName evidence="1">Uncharacterized protein</fullName>
    </submittedName>
</protein>
<gene>
    <name evidence="1" type="ORF">AKJ51_03450</name>
</gene>
<evidence type="ECO:0000313" key="1">
    <source>
        <dbReference type="EMBL" id="KXB06567.1"/>
    </source>
</evidence>
<proteinExistence type="predicted"/>
<organism evidence="1 2">
    <name type="scientific">candidate division MSBL1 archaeon SCGC-AAA382A20</name>
    <dbReference type="NCBI Taxonomy" id="1698280"/>
    <lineage>
        <taxon>Archaea</taxon>
        <taxon>Methanobacteriati</taxon>
        <taxon>Methanobacteriota</taxon>
        <taxon>candidate division MSBL1</taxon>
    </lineage>
</organism>
<name>A0A133VJF9_9EURY</name>
<reference evidence="1 2" key="1">
    <citation type="journal article" date="2016" name="Sci. Rep.">
        <title>Metabolic traits of an uncultured archaeal lineage -MSBL1- from brine pools of the Red Sea.</title>
        <authorList>
            <person name="Mwirichia R."/>
            <person name="Alam I."/>
            <person name="Rashid M."/>
            <person name="Vinu M."/>
            <person name="Ba-Alawi W."/>
            <person name="Anthony Kamau A."/>
            <person name="Kamanda Ngugi D."/>
            <person name="Goker M."/>
            <person name="Klenk H.P."/>
            <person name="Bajic V."/>
            <person name="Stingl U."/>
        </authorList>
    </citation>
    <scope>NUCLEOTIDE SEQUENCE [LARGE SCALE GENOMIC DNA]</scope>
    <source>
        <strain evidence="1">SCGC-AAA382A20</strain>
    </source>
</reference>
<dbReference type="Proteomes" id="UP000070263">
    <property type="component" value="Unassembled WGS sequence"/>
</dbReference>
<accession>A0A133VJF9</accession>
<comment type="caution">
    <text evidence="1">The sequence shown here is derived from an EMBL/GenBank/DDBJ whole genome shotgun (WGS) entry which is preliminary data.</text>
</comment>
<dbReference type="AlphaFoldDB" id="A0A133VJF9"/>
<keyword evidence="2" id="KW-1185">Reference proteome</keyword>
<sequence>MSKRKEVNSNGKVYRFSTRKELHPRSIWEIEFKEGMWIVFGEPKTKWKSGDFRLKCVEFKTSKFSPEKAEFWWSNFRFIFLPEERLNKSIQEPEGFCKVDSAEGYVFILKRGAKKKPAKKWIEE</sequence>